<keyword evidence="1" id="KW-1133">Transmembrane helix</keyword>
<keyword evidence="3" id="KW-1185">Reference proteome</keyword>
<organism evidence="2 3">
    <name type="scientific">Anguilla anguilla</name>
    <name type="common">European freshwater eel</name>
    <name type="synonym">Muraena anguilla</name>
    <dbReference type="NCBI Taxonomy" id="7936"/>
    <lineage>
        <taxon>Eukaryota</taxon>
        <taxon>Metazoa</taxon>
        <taxon>Chordata</taxon>
        <taxon>Craniata</taxon>
        <taxon>Vertebrata</taxon>
        <taxon>Euteleostomi</taxon>
        <taxon>Actinopterygii</taxon>
        <taxon>Neopterygii</taxon>
        <taxon>Teleostei</taxon>
        <taxon>Anguilliformes</taxon>
        <taxon>Anguillidae</taxon>
        <taxon>Anguilla</taxon>
    </lineage>
</organism>
<name>A0A9D3MFE0_ANGAN</name>
<dbReference type="EMBL" id="JAFIRN010000006">
    <property type="protein sequence ID" value="KAG5847984.1"/>
    <property type="molecule type" value="Genomic_DNA"/>
</dbReference>
<accession>A0A9D3MFE0</accession>
<evidence type="ECO:0000313" key="3">
    <source>
        <dbReference type="Proteomes" id="UP001044222"/>
    </source>
</evidence>
<keyword evidence="1" id="KW-0472">Membrane</keyword>
<proteinExistence type="predicted"/>
<sequence length="99" mass="10854">ESPQTERSTSAHTSAVQSIQVTPHSTYIQPHGLTYTILTPTVLFLFLFIFSNLFDVIRSVPPSFGSSFPSPIPCVWGGGGRRWSKCRGQRSGKRLGSSL</sequence>
<keyword evidence="1" id="KW-0812">Transmembrane</keyword>
<reference evidence="2" key="1">
    <citation type="submission" date="2021-01" db="EMBL/GenBank/DDBJ databases">
        <title>A chromosome-scale assembly of European eel, Anguilla anguilla.</title>
        <authorList>
            <person name="Henkel C."/>
            <person name="Jong-Raadsen S.A."/>
            <person name="Dufour S."/>
            <person name="Weltzien F.-A."/>
            <person name="Palstra A.P."/>
            <person name="Pelster B."/>
            <person name="Spaink H.P."/>
            <person name="Van Den Thillart G.E."/>
            <person name="Jansen H."/>
            <person name="Zahm M."/>
            <person name="Klopp C."/>
            <person name="Cedric C."/>
            <person name="Louis A."/>
            <person name="Berthelot C."/>
            <person name="Parey E."/>
            <person name="Roest Crollius H."/>
            <person name="Montfort J."/>
            <person name="Robinson-Rechavi M."/>
            <person name="Bucao C."/>
            <person name="Bouchez O."/>
            <person name="Gislard M."/>
            <person name="Lluch J."/>
            <person name="Milhes M."/>
            <person name="Lampietro C."/>
            <person name="Lopez Roques C."/>
            <person name="Donnadieu C."/>
            <person name="Braasch I."/>
            <person name="Desvignes T."/>
            <person name="Postlethwait J."/>
            <person name="Bobe J."/>
            <person name="Guiguen Y."/>
            <person name="Dirks R."/>
        </authorList>
    </citation>
    <scope>NUCLEOTIDE SEQUENCE</scope>
    <source>
        <strain evidence="2">Tag_6206</strain>
        <tissue evidence="2">Liver</tissue>
    </source>
</reference>
<feature type="transmembrane region" description="Helical" evidence="1">
    <location>
        <begin position="33"/>
        <end position="54"/>
    </location>
</feature>
<dbReference type="AlphaFoldDB" id="A0A9D3MFE0"/>
<dbReference type="Proteomes" id="UP001044222">
    <property type="component" value="Chromosome 6"/>
</dbReference>
<evidence type="ECO:0000313" key="2">
    <source>
        <dbReference type="EMBL" id="KAG5847984.1"/>
    </source>
</evidence>
<protein>
    <submittedName>
        <fullName evidence="2">Uncharacterized protein</fullName>
    </submittedName>
</protein>
<feature type="non-terminal residue" evidence="2">
    <location>
        <position position="1"/>
    </location>
</feature>
<gene>
    <name evidence="2" type="ORF">ANANG_G00132060</name>
</gene>
<comment type="caution">
    <text evidence="2">The sequence shown here is derived from an EMBL/GenBank/DDBJ whole genome shotgun (WGS) entry which is preliminary data.</text>
</comment>
<evidence type="ECO:0000256" key="1">
    <source>
        <dbReference type="SAM" id="Phobius"/>
    </source>
</evidence>